<feature type="compositionally biased region" description="Basic residues" evidence="1">
    <location>
        <begin position="73"/>
        <end position="86"/>
    </location>
</feature>
<proteinExistence type="predicted"/>
<dbReference type="AlphaFoldDB" id="A0A1D6QBZ6"/>
<gene>
    <name evidence="2" type="ORF">ZEAMMB73_Zm00001d052011</name>
</gene>
<protein>
    <submittedName>
        <fullName evidence="2">Heparanase-like protein 3</fullName>
    </submittedName>
</protein>
<accession>A0A1D6QBZ6</accession>
<evidence type="ECO:0000313" key="2">
    <source>
        <dbReference type="EMBL" id="AQK55760.1"/>
    </source>
</evidence>
<organism evidence="2">
    <name type="scientific">Zea mays</name>
    <name type="common">Maize</name>
    <dbReference type="NCBI Taxonomy" id="4577"/>
    <lineage>
        <taxon>Eukaryota</taxon>
        <taxon>Viridiplantae</taxon>
        <taxon>Streptophyta</taxon>
        <taxon>Embryophyta</taxon>
        <taxon>Tracheophyta</taxon>
        <taxon>Spermatophyta</taxon>
        <taxon>Magnoliopsida</taxon>
        <taxon>Liliopsida</taxon>
        <taxon>Poales</taxon>
        <taxon>Poaceae</taxon>
        <taxon>PACMAD clade</taxon>
        <taxon>Panicoideae</taxon>
        <taxon>Andropogonodae</taxon>
        <taxon>Andropogoneae</taxon>
        <taxon>Tripsacinae</taxon>
        <taxon>Zea</taxon>
    </lineage>
</organism>
<name>A0A1D6QBZ6_MAIZE</name>
<feature type="compositionally biased region" description="Basic residues" evidence="1">
    <location>
        <begin position="27"/>
        <end position="49"/>
    </location>
</feature>
<evidence type="ECO:0000256" key="1">
    <source>
        <dbReference type="SAM" id="MobiDB-lite"/>
    </source>
</evidence>
<reference evidence="2" key="1">
    <citation type="submission" date="2015-12" db="EMBL/GenBank/DDBJ databases">
        <title>Update maize B73 reference genome by single molecule sequencing technologies.</title>
        <authorList>
            <consortium name="Maize Genome Sequencing Project"/>
            <person name="Ware D."/>
        </authorList>
    </citation>
    <scope>NUCLEOTIDE SEQUENCE</scope>
    <source>
        <tissue evidence="2">Seedling</tissue>
    </source>
</reference>
<dbReference type="EMBL" id="CM000780">
    <property type="protein sequence ID" value="AQK55760.1"/>
    <property type="molecule type" value="Genomic_DNA"/>
</dbReference>
<feature type="compositionally biased region" description="Basic and acidic residues" evidence="1">
    <location>
        <begin position="87"/>
        <end position="101"/>
    </location>
</feature>
<feature type="region of interest" description="Disordered" evidence="1">
    <location>
        <begin position="23"/>
        <end position="118"/>
    </location>
</feature>
<sequence length="118" mass="14017">MELNYHERGFFHWLHREQRIRCTWMGARKRTERQRSRSSGRRRPVRSRRDRAETHHRQHLPPEQQPGKASGARARRLLRRGLVHGARRQDEAGADGRDHSPHLQSRPRGRRSSGPEDP</sequence>